<dbReference type="SUPFAM" id="SSF81901">
    <property type="entry name" value="HCP-like"/>
    <property type="match status" value="1"/>
</dbReference>
<feature type="compositionally biased region" description="Low complexity" evidence="2">
    <location>
        <begin position="926"/>
        <end position="938"/>
    </location>
</feature>
<feature type="compositionally biased region" description="Basic and acidic residues" evidence="2">
    <location>
        <begin position="747"/>
        <end position="756"/>
    </location>
</feature>
<dbReference type="RefSeq" id="WP_184654111.1">
    <property type="nucleotide sequence ID" value="NZ_JACHBU010000002.1"/>
</dbReference>
<feature type="compositionally biased region" description="Basic and acidic residues" evidence="2">
    <location>
        <begin position="25"/>
        <end position="53"/>
    </location>
</feature>
<feature type="coiled-coil region" evidence="1">
    <location>
        <begin position="404"/>
        <end position="431"/>
    </location>
</feature>
<feature type="region of interest" description="Disordered" evidence="2">
    <location>
        <begin position="905"/>
        <end position="981"/>
    </location>
</feature>
<keyword evidence="5" id="KW-1185">Reference proteome</keyword>
<dbReference type="SUPFAM" id="SSF47090">
    <property type="entry name" value="PGBD-like"/>
    <property type="match status" value="1"/>
</dbReference>
<feature type="compositionally biased region" description="Low complexity" evidence="2">
    <location>
        <begin position="58"/>
        <end position="69"/>
    </location>
</feature>
<feature type="region of interest" description="Disordered" evidence="2">
    <location>
        <begin position="989"/>
        <end position="1008"/>
    </location>
</feature>
<feature type="compositionally biased region" description="Polar residues" evidence="2">
    <location>
        <begin position="837"/>
        <end position="865"/>
    </location>
</feature>
<dbReference type="Proteomes" id="UP000585437">
    <property type="component" value="Unassembled WGS sequence"/>
</dbReference>
<evidence type="ECO:0000259" key="3">
    <source>
        <dbReference type="Pfam" id="PF01471"/>
    </source>
</evidence>
<feature type="region of interest" description="Disordered" evidence="2">
    <location>
        <begin position="746"/>
        <end position="789"/>
    </location>
</feature>
<proteinExistence type="predicted"/>
<dbReference type="PANTHER" id="PTHR11102:SF160">
    <property type="entry name" value="ERAD-ASSOCIATED E3 UBIQUITIN-PROTEIN LIGASE COMPONENT HRD3"/>
    <property type="match status" value="1"/>
</dbReference>
<evidence type="ECO:0000256" key="2">
    <source>
        <dbReference type="SAM" id="MobiDB-lite"/>
    </source>
</evidence>
<reference evidence="4 5" key="1">
    <citation type="submission" date="2020-08" db="EMBL/GenBank/DDBJ databases">
        <title>The Agave Microbiome: Exploring the role of microbial communities in plant adaptations to desert environments.</title>
        <authorList>
            <person name="Partida-Martinez L.P."/>
        </authorList>
    </citation>
    <scope>NUCLEOTIDE SEQUENCE [LARGE SCALE GENOMIC DNA]</scope>
    <source>
        <strain evidence="4 5">AS3.12</strain>
    </source>
</reference>
<feature type="region of interest" description="Disordered" evidence="2">
    <location>
        <begin position="1"/>
        <end position="139"/>
    </location>
</feature>
<organism evidence="4 5">
    <name type="scientific">Rhizobium soli</name>
    <dbReference type="NCBI Taxonomy" id="424798"/>
    <lineage>
        <taxon>Bacteria</taxon>
        <taxon>Pseudomonadati</taxon>
        <taxon>Pseudomonadota</taxon>
        <taxon>Alphaproteobacteria</taxon>
        <taxon>Hyphomicrobiales</taxon>
        <taxon>Rhizobiaceae</taxon>
        <taxon>Rhizobium/Agrobacterium group</taxon>
        <taxon>Rhizobium</taxon>
    </lineage>
</organism>
<keyword evidence="1" id="KW-0175">Coiled coil</keyword>
<dbReference type="EMBL" id="JACHBU010000002">
    <property type="protein sequence ID" value="MBB6507815.1"/>
    <property type="molecule type" value="Genomic_DNA"/>
</dbReference>
<accession>A0A7X0MS36</accession>
<sequence length="1304" mass="140157">MNGSRSNPNRPGERSSLDALNRTIEGLEARIEDLMSGAGRERRQPASDPRLEKPASVQPPQMQRPAAPRFADPLAEIRERQRMLGSARERMASAQQSHAAEPVRQPVQSPLREKITPPEAYRPSQERRPAAPVAATATEVSASRFERAVASRDMQMRETRQQATDGASMREIAEALVGLRHELKQDIAEGVAREMGALQTEIRSIRSIAEDHRGTEDLRGDFSRLADSISQLGYSNSPDAEALRAEFEELRNVMAQVMDGVAREDSVQRMESRWQGLEERIHGLEPELLRDEVSQLAYRIDDIKTQLGGMNDSPALRALEQKLIAIATAMEQLGSRMQPSDELLAEQFTVLDERLDEITRAVAAGSRASAAATLDQAFMQKLDGRIVAIAEQVDQISQAAADPSEMLSGRIEALTARIEELSDEQAAMRLEERLDQLSVMLTQAQKPAYQTELSDHLADISRKIDGLDHNSINDMLGERLDDLARRIDEIEYRPAPATDERAFDRLETRLTDIAMRLDEAASAPRGDENALRSLEDQIAHLSSLISEPQTSSATALPDGFEHRFSAIESYMSTNDEYILEAARQAAEAVVEAYSRNTGASGMAVASGDMAALSALADDLRHLEELTRGTETRSHQTFEALHGTLVQIANRLDTLEDSISTARFEPAYRDAPAGREAQTDQPIRHPKMPAAAQLSVPAMEFAGAEDRNVALADAPVETDEVVVPPAAAREEPAKPGLLAGLSKRFKSGTRDAGEKPARTVIEPTPSIDPADILPAGRENDLLEPGSGAPDVKKILERVRASQAAGDFSGEKPGTADKSDRADYIAAARRAAKAAAQETDPSQVNAVKSVRSATKSQTTSVAGTPSEKTGMFAKFSQHRRPILMAVGAVLLVMMSMQVVKNVTGSSDSAPEQAALEAPAPVSVPEETAQAPSAPVEAPAPVDTAQTPAESPAASEGDGQDVAATPPPVAPDAATNHLIDPVPAAGDLASMRPAAEAAPAPSEDAGFTAQAPAAAEIEAPAPIVVPVGLEPKSLADAASSGDANALFEIATRFTEGRGVKTDLAEAATWYKLAADRGLAPAQYRMANMFEKGTGVERNLGEAVRYYQLAAEAGNASAMHNLAVLYASGATGQPDYTQAVKWFTQAADHGVADSQFNLAILFARGNGVKQDLEESYKWFAVAAKAGDNDAAQKRDEVANAMRKEQLESARAKVDLWKVMTPEPRANAVVVPDEWAAGKRLTTASVDMEKAVRNIQAILNKNGFEAGRPDGKLGAKTVSAIKSFQSSIGQEPSGRINDALVRELLARNK</sequence>
<dbReference type="InterPro" id="IPR002477">
    <property type="entry name" value="Peptidoglycan-bd-like"/>
</dbReference>
<dbReference type="Pfam" id="PF08238">
    <property type="entry name" value="Sel1"/>
    <property type="match status" value="4"/>
</dbReference>
<dbReference type="Pfam" id="PF01471">
    <property type="entry name" value="PG_binding_1"/>
    <property type="match status" value="1"/>
</dbReference>
<dbReference type="PANTHER" id="PTHR11102">
    <property type="entry name" value="SEL-1-LIKE PROTEIN"/>
    <property type="match status" value="1"/>
</dbReference>
<evidence type="ECO:0000313" key="5">
    <source>
        <dbReference type="Proteomes" id="UP000585437"/>
    </source>
</evidence>
<name>A0A7X0MS36_9HYPH</name>
<evidence type="ECO:0000256" key="1">
    <source>
        <dbReference type="SAM" id="Coils"/>
    </source>
</evidence>
<protein>
    <submittedName>
        <fullName evidence="4">Localization factor PodJL</fullName>
    </submittedName>
</protein>
<feature type="region of interest" description="Disordered" evidence="2">
    <location>
        <begin position="833"/>
        <end position="865"/>
    </location>
</feature>
<dbReference type="InterPro" id="IPR036365">
    <property type="entry name" value="PGBD-like_sf"/>
</dbReference>
<dbReference type="Gene3D" id="1.20.1270.70">
    <property type="entry name" value="Designed single chain three-helix bundle"/>
    <property type="match status" value="1"/>
</dbReference>
<feature type="compositionally biased region" description="Low complexity" evidence="2">
    <location>
        <begin position="130"/>
        <end position="139"/>
    </location>
</feature>
<dbReference type="InterPro" id="IPR050767">
    <property type="entry name" value="Sel1_AlgK"/>
</dbReference>
<dbReference type="Gene3D" id="1.25.40.10">
    <property type="entry name" value="Tetratricopeptide repeat domain"/>
    <property type="match status" value="1"/>
</dbReference>
<feature type="compositionally biased region" description="Low complexity" evidence="2">
    <location>
        <begin position="907"/>
        <end position="918"/>
    </location>
</feature>
<gene>
    <name evidence="4" type="ORF">F4695_001147</name>
</gene>
<dbReference type="SMART" id="SM00671">
    <property type="entry name" value="SEL1"/>
    <property type="match status" value="4"/>
</dbReference>
<dbReference type="InterPro" id="IPR036366">
    <property type="entry name" value="PGBDSf"/>
</dbReference>
<dbReference type="InterPro" id="IPR006597">
    <property type="entry name" value="Sel1-like"/>
</dbReference>
<evidence type="ECO:0000313" key="4">
    <source>
        <dbReference type="EMBL" id="MBB6507815.1"/>
    </source>
</evidence>
<dbReference type="Gene3D" id="1.10.101.10">
    <property type="entry name" value="PGBD-like superfamily/PGBD"/>
    <property type="match status" value="1"/>
</dbReference>
<comment type="caution">
    <text evidence="4">The sequence shown here is derived from an EMBL/GenBank/DDBJ whole genome shotgun (WGS) entry which is preliminary data.</text>
</comment>
<feature type="compositionally biased region" description="Basic and acidic residues" evidence="2">
    <location>
        <begin position="75"/>
        <end position="91"/>
    </location>
</feature>
<feature type="domain" description="Peptidoglycan binding-like" evidence="3">
    <location>
        <begin position="1245"/>
        <end position="1296"/>
    </location>
</feature>
<dbReference type="InterPro" id="IPR011990">
    <property type="entry name" value="TPR-like_helical_dom_sf"/>
</dbReference>